<evidence type="ECO:0000256" key="1">
    <source>
        <dbReference type="ARBA" id="ARBA00022490"/>
    </source>
</evidence>
<evidence type="ECO:0000313" key="8">
    <source>
        <dbReference type="EMBL" id="KRM55637.1"/>
    </source>
</evidence>
<dbReference type="PIRSF" id="PIRSF003078">
    <property type="entry name" value="GidB"/>
    <property type="match status" value="1"/>
</dbReference>
<accession>A0A0R1ZMD6</accession>
<dbReference type="InterPro" id="IPR003682">
    <property type="entry name" value="rRNA_ssu_MeTfrase_G"/>
</dbReference>
<feature type="binding site" evidence="6">
    <location>
        <position position="97"/>
    </location>
    <ligand>
        <name>S-adenosyl-L-methionine</name>
        <dbReference type="ChEBI" id="CHEBI:59789"/>
    </ligand>
</feature>
<evidence type="ECO:0000256" key="5">
    <source>
        <dbReference type="ARBA" id="ARBA00022691"/>
    </source>
</evidence>
<reference evidence="8 9" key="1">
    <citation type="journal article" date="2015" name="Genome Announc.">
        <title>Expanding the biotechnology potential of lactobacilli through comparative genomics of 213 strains and associated genera.</title>
        <authorList>
            <person name="Sun Z."/>
            <person name="Harris H.M."/>
            <person name="McCann A."/>
            <person name="Guo C."/>
            <person name="Argimon S."/>
            <person name="Zhang W."/>
            <person name="Yang X."/>
            <person name="Jeffery I.B."/>
            <person name="Cooney J.C."/>
            <person name="Kagawa T.F."/>
            <person name="Liu W."/>
            <person name="Song Y."/>
            <person name="Salvetti E."/>
            <person name="Wrobel A."/>
            <person name="Rasinkangas P."/>
            <person name="Parkhill J."/>
            <person name="Rea M.C."/>
            <person name="O'Sullivan O."/>
            <person name="Ritari J."/>
            <person name="Douillard F.P."/>
            <person name="Paul Ross R."/>
            <person name="Yang R."/>
            <person name="Briner A.E."/>
            <person name="Felis G.E."/>
            <person name="de Vos W.M."/>
            <person name="Barrangou R."/>
            <person name="Klaenhammer T.R."/>
            <person name="Caufield P.W."/>
            <person name="Cui Y."/>
            <person name="Zhang H."/>
            <person name="O'Toole P.W."/>
        </authorList>
    </citation>
    <scope>NUCLEOTIDE SEQUENCE [LARGE SCALE GENOMIC DNA]</scope>
    <source>
        <strain evidence="8 9">DSM 20505</strain>
    </source>
</reference>
<protein>
    <recommendedName>
        <fullName evidence="6">Ribosomal RNA small subunit methyltransferase G</fullName>
        <ecNumber evidence="6">2.1.1.-</ecNumber>
    </recommendedName>
    <alternativeName>
        <fullName evidence="6">16S rRNA 7-methylguanosine methyltransferase</fullName>
        <shortName evidence="6">16S rRNA m7G methyltransferase</shortName>
    </alternativeName>
</protein>
<dbReference type="HAMAP" id="MF_00074">
    <property type="entry name" value="16SrRNA_methyltr_G"/>
    <property type="match status" value="1"/>
</dbReference>
<dbReference type="PATRIC" id="fig|1291052.5.peg.1160"/>
<dbReference type="EC" id="2.1.1.-" evidence="6"/>
<keyword evidence="4 6" id="KW-0808">Transferase</keyword>
<keyword evidence="1 6" id="KW-0963">Cytoplasm</keyword>
<dbReference type="PANTHER" id="PTHR31760:SF0">
    <property type="entry name" value="S-ADENOSYL-L-METHIONINE-DEPENDENT METHYLTRANSFERASES SUPERFAMILY PROTEIN"/>
    <property type="match status" value="1"/>
</dbReference>
<dbReference type="GO" id="GO:0070043">
    <property type="term" value="F:rRNA (guanine-N7-)-methyltransferase activity"/>
    <property type="evidence" value="ECO:0007669"/>
    <property type="project" value="UniProtKB-UniRule"/>
</dbReference>
<keyword evidence="3 6" id="KW-0489">Methyltransferase</keyword>
<dbReference type="SUPFAM" id="SSF53335">
    <property type="entry name" value="S-adenosyl-L-methionine-dependent methyltransferases"/>
    <property type="match status" value="1"/>
</dbReference>
<dbReference type="FunFam" id="3.40.50.150:FF:000041">
    <property type="entry name" value="Ribosomal RNA small subunit methyltransferase G"/>
    <property type="match status" value="1"/>
</dbReference>
<comment type="function">
    <text evidence="6">Specifically methylates the N7 position of a guanine in 16S rRNA.</text>
</comment>
<dbReference type="Proteomes" id="UP000051679">
    <property type="component" value="Unassembled WGS sequence"/>
</dbReference>
<evidence type="ECO:0000256" key="2">
    <source>
        <dbReference type="ARBA" id="ARBA00022552"/>
    </source>
</evidence>
<feature type="binding site" evidence="6">
    <location>
        <begin position="148"/>
        <end position="149"/>
    </location>
    <ligand>
        <name>S-adenosyl-L-methionine</name>
        <dbReference type="ChEBI" id="CHEBI:59789"/>
    </ligand>
</feature>
<comment type="caution">
    <text evidence="6">Lacks conserved residue(s) required for the propagation of feature annotation.</text>
</comment>
<proteinExistence type="inferred from homology"/>
<comment type="caution">
    <text evidence="8">The sequence shown here is derived from an EMBL/GenBank/DDBJ whole genome shotgun (WGS) entry which is preliminary data.</text>
</comment>
<evidence type="ECO:0000256" key="4">
    <source>
        <dbReference type="ARBA" id="ARBA00022679"/>
    </source>
</evidence>
<comment type="subcellular location">
    <subcellularLocation>
        <location evidence="6">Cytoplasm</location>
    </subcellularLocation>
</comment>
<feature type="binding site" evidence="6">
    <location>
        <position position="102"/>
    </location>
    <ligand>
        <name>S-adenosyl-L-methionine</name>
        <dbReference type="ChEBI" id="CHEBI:59789"/>
    </ligand>
</feature>
<dbReference type="EMBL" id="AYYO01000016">
    <property type="protein sequence ID" value="KRM55637.1"/>
    <property type="molecule type" value="Genomic_DNA"/>
</dbReference>
<evidence type="ECO:0000313" key="9">
    <source>
        <dbReference type="Proteomes" id="UP000051679"/>
    </source>
</evidence>
<dbReference type="STRING" id="1291052.FC18_GL001142"/>
<dbReference type="GO" id="GO:0005829">
    <property type="term" value="C:cytosol"/>
    <property type="evidence" value="ECO:0007669"/>
    <property type="project" value="TreeGrafter"/>
</dbReference>
<dbReference type="NCBIfam" id="TIGR00138">
    <property type="entry name" value="rsmG_gidB"/>
    <property type="match status" value="1"/>
</dbReference>
<feature type="region of interest" description="Disordered" evidence="7">
    <location>
        <begin position="238"/>
        <end position="260"/>
    </location>
</feature>
<evidence type="ECO:0000256" key="3">
    <source>
        <dbReference type="ARBA" id="ARBA00022603"/>
    </source>
</evidence>
<feature type="binding site" evidence="6">
    <location>
        <position position="168"/>
    </location>
    <ligand>
        <name>S-adenosyl-L-methionine</name>
        <dbReference type="ChEBI" id="CHEBI:59789"/>
    </ligand>
</feature>
<dbReference type="Pfam" id="PF02527">
    <property type="entry name" value="GidB"/>
    <property type="match status" value="1"/>
</dbReference>
<dbReference type="PANTHER" id="PTHR31760">
    <property type="entry name" value="S-ADENOSYL-L-METHIONINE-DEPENDENT METHYLTRANSFERASES SUPERFAMILY PROTEIN"/>
    <property type="match status" value="1"/>
</dbReference>
<dbReference type="Gene3D" id="3.40.50.150">
    <property type="entry name" value="Vaccinia Virus protein VP39"/>
    <property type="match status" value="1"/>
</dbReference>
<evidence type="ECO:0000256" key="7">
    <source>
        <dbReference type="SAM" id="MobiDB-lite"/>
    </source>
</evidence>
<evidence type="ECO:0000256" key="6">
    <source>
        <dbReference type="HAMAP-Rule" id="MF_00074"/>
    </source>
</evidence>
<keyword evidence="2 6" id="KW-0698">rRNA processing</keyword>
<dbReference type="InterPro" id="IPR029063">
    <property type="entry name" value="SAM-dependent_MTases_sf"/>
</dbReference>
<keyword evidence="5 6" id="KW-0949">S-adenosyl-L-methionine</keyword>
<gene>
    <name evidence="6" type="primary">rsmG</name>
    <name evidence="8" type="ORF">FC18_GL001142</name>
</gene>
<name>A0A0R1ZMD6_9LACO</name>
<organism evidence="8 9">
    <name type="scientific">Lacticaseibacillus sharpeae JCM 1186 = DSM 20505</name>
    <dbReference type="NCBI Taxonomy" id="1291052"/>
    <lineage>
        <taxon>Bacteria</taxon>
        <taxon>Bacillati</taxon>
        <taxon>Bacillota</taxon>
        <taxon>Bacilli</taxon>
        <taxon>Lactobacillales</taxon>
        <taxon>Lactobacillaceae</taxon>
        <taxon>Lacticaseibacillus</taxon>
    </lineage>
</organism>
<dbReference type="CDD" id="cd02440">
    <property type="entry name" value="AdoMet_MTases"/>
    <property type="match status" value="1"/>
</dbReference>
<comment type="similarity">
    <text evidence="6">Belongs to the methyltransferase superfamily. RNA methyltransferase RsmG family.</text>
</comment>
<keyword evidence="9" id="KW-1185">Reference proteome</keyword>
<dbReference type="AlphaFoldDB" id="A0A0R1ZMD6"/>
<sequence>MNGRNAAVTAWNAEMENAMTPEEFAAALAAQGIKLTAEQKAQFATYFAYLVSENQKMNLTAITEEGEVYLKHFYDSVTPLIAIDDLRTTDATLCDVGAGAGFPSLPMKILNPNLRVTIVDSLQKRIDFLDRLTTKLGMTGVTLVHDRAETFAGKKSQYREQFDIVTARAVAALPVLAELCLPLVKVGGQFIALKAAQAPTEVTAAKTALTTLGGQLQRDITIHLPLADDTRHLLVIDKQKQTPKKYPRKPGTPAKQPIGG</sequence>